<dbReference type="Gene3D" id="3.10.129.10">
    <property type="entry name" value="Hotdog Thioesterase"/>
    <property type="match status" value="1"/>
</dbReference>
<dbReference type="STRING" id="1001585.MDS_4711"/>
<dbReference type="InterPro" id="IPR006683">
    <property type="entry name" value="Thioestr_dom"/>
</dbReference>
<dbReference type="EMBL" id="CP027657">
    <property type="protein sequence ID" value="AVO53419.1"/>
    <property type="molecule type" value="Genomic_DNA"/>
</dbReference>
<organism evidence="4 5">
    <name type="scientific">Ectopseudomonas mendocina</name>
    <name type="common">Pseudomonas mendocina</name>
    <dbReference type="NCBI Taxonomy" id="300"/>
    <lineage>
        <taxon>Bacteria</taxon>
        <taxon>Pseudomonadati</taxon>
        <taxon>Pseudomonadota</taxon>
        <taxon>Gammaproteobacteria</taxon>
        <taxon>Pseudomonadales</taxon>
        <taxon>Pseudomonadaceae</taxon>
        <taxon>Ectopseudomonas</taxon>
    </lineage>
</organism>
<dbReference type="RefSeq" id="WP_106738211.1">
    <property type="nucleotide sequence ID" value="NZ_CP027657.1"/>
</dbReference>
<dbReference type="CDD" id="cd00586">
    <property type="entry name" value="4HBT"/>
    <property type="match status" value="1"/>
</dbReference>
<evidence type="ECO:0000313" key="4">
    <source>
        <dbReference type="EMBL" id="AVO53419.1"/>
    </source>
</evidence>
<dbReference type="PANTHER" id="PTHR31793:SF27">
    <property type="entry name" value="NOVEL THIOESTERASE SUPERFAMILY DOMAIN AND SAPOSIN A-TYPE DOMAIN CONTAINING PROTEIN (0610012H03RIK)"/>
    <property type="match status" value="1"/>
</dbReference>
<dbReference type="PIRSF" id="PIRSF003230">
    <property type="entry name" value="YbgC"/>
    <property type="match status" value="1"/>
</dbReference>
<dbReference type="AlphaFoldDB" id="A0A2R3QNR2"/>
<dbReference type="Proteomes" id="UP000238327">
    <property type="component" value="Chromosome"/>
</dbReference>
<dbReference type="InterPro" id="IPR006684">
    <property type="entry name" value="YbgC/YbaW"/>
</dbReference>
<dbReference type="OrthoDB" id="9799036at2"/>
<accession>A0A2R3QNR2</accession>
<dbReference type="InterPro" id="IPR029069">
    <property type="entry name" value="HotDog_dom_sf"/>
</dbReference>
<evidence type="ECO:0000256" key="2">
    <source>
        <dbReference type="ARBA" id="ARBA00022801"/>
    </source>
</evidence>
<evidence type="ECO:0000313" key="5">
    <source>
        <dbReference type="Proteomes" id="UP000238327"/>
    </source>
</evidence>
<dbReference type="Pfam" id="PF03061">
    <property type="entry name" value="4HBT"/>
    <property type="match status" value="1"/>
</dbReference>
<evidence type="ECO:0000259" key="3">
    <source>
        <dbReference type="Pfam" id="PF03061"/>
    </source>
</evidence>
<protein>
    <submittedName>
        <fullName evidence="4">MFS transporter</fullName>
    </submittedName>
</protein>
<keyword evidence="2" id="KW-0378">Hydrolase</keyword>
<dbReference type="PANTHER" id="PTHR31793">
    <property type="entry name" value="4-HYDROXYBENZOYL-COA THIOESTERASE FAMILY MEMBER"/>
    <property type="match status" value="1"/>
</dbReference>
<dbReference type="NCBIfam" id="TIGR00051">
    <property type="entry name" value="YbgC/FadM family acyl-CoA thioesterase"/>
    <property type="match status" value="1"/>
</dbReference>
<dbReference type="GO" id="GO:0047617">
    <property type="term" value="F:fatty acyl-CoA hydrolase activity"/>
    <property type="evidence" value="ECO:0007669"/>
    <property type="project" value="TreeGrafter"/>
</dbReference>
<sequence length="149" mass="16555">MSSLPEASQFTFFHALRVRWAEVDPQSIVFNGHYLTYADVAITEYFRALGVAYPGDLAQDGGDFFAIRTLLEYRAPARFDDLLQIGIRSARLGRSSLTFAHGIWRNGELLTSSEIVYVHADGATRSSAPLPQWLREKILGFEGTTPDGA</sequence>
<name>A0A2R3QNR2_ECTME</name>
<evidence type="ECO:0000256" key="1">
    <source>
        <dbReference type="ARBA" id="ARBA00005953"/>
    </source>
</evidence>
<gene>
    <name evidence="4" type="ORF">C7A17_11790</name>
</gene>
<dbReference type="InterPro" id="IPR050563">
    <property type="entry name" value="4-hydroxybenzoyl-CoA_TE"/>
</dbReference>
<feature type="domain" description="Thioesterase" evidence="3">
    <location>
        <begin position="28"/>
        <end position="108"/>
    </location>
</feature>
<proteinExistence type="inferred from homology"/>
<dbReference type="SUPFAM" id="SSF54637">
    <property type="entry name" value="Thioesterase/thiol ester dehydrase-isomerase"/>
    <property type="match status" value="1"/>
</dbReference>
<comment type="similarity">
    <text evidence="1">Belongs to the 4-hydroxybenzoyl-CoA thioesterase family.</text>
</comment>
<reference evidence="4 5" key="1">
    <citation type="submission" date="2018-03" db="EMBL/GenBank/DDBJ databases">
        <title>Complete genome sequence and methylome analysis of Pseudomonas mendocina NEB 698.</title>
        <authorList>
            <person name="Morgan R.D."/>
        </authorList>
    </citation>
    <scope>NUCLEOTIDE SEQUENCE [LARGE SCALE GENOMIC DNA]</scope>
    <source>
        <strain evidence="4 5">NEB698</strain>
    </source>
</reference>